<evidence type="ECO:0000313" key="3">
    <source>
        <dbReference type="Proteomes" id="UP000772434"/>
    </source>
</evidence>
<dbReference type="AlphaFoldDB" id="A0A9P5PBG1"/>
<accession>A0A9P5PBG1</accession>
<dbReference type="EMBL" id="JADNRY010000252">
    <property type="protein sequence ID" value="KAF9060251.1"/>
    <property type="molecule type" value="Genomic_DNA"/>
</dbReference>
<proteinExistence type="predicted"/>
<gene>
    <name evidence="2" type="ORF">BDP27DRAFT_1430286</name>
</gene>
<organism evidence="2 3">
    <name type="scientific">Rhodocollybia butyracea</name>
    <dbReference type="NCBI Taxonomy" id="206335"/>
    <lineage>
        <taxon>Eukaryota</taxon>
        <taxon>Fungi</taxon>
        <taxon>Dikarya</taxon>
        <taxon>Basidiomycota</taxon>
        <taxon>Agaricomycotina</taxon>
        <taxon>Agaricomycetes</taxon>
        <taxon>Agaricomycetidae</taxon>
        <taxon>Agaricales</taxon>
        <taxon>Marasmiineae</taxon>
        <taxon>Omphalotaceae</taxon>
        <taxon>Rhodocollybia</taxon>
    </lineage>
</organism>
<keyword evidence="3" id="KW-1185">Reference proteome</keyword>
<dbReference type="Proteomes" id="UP000772434">
    <property type="component" value="Unassembled WGS sequence"/>
</dbReference>
<evidence type="ECO:0000256" key="1">
    <source>
        <dbReference type="SAM" id="SignalP"/>
    </source>
</evidence>
<reference evidence="2" key="1">
    <citation type="submission" date="2020-11" db="EMBL/GenBank/DDBJ databases">
        <authorList>
            <consortium name="DOE Joint Genome Institute"/>
            <person name="Ahrendt S."/>
            <person name="Riley R."/>
            <person name="Andreopoulos W."/>
            <person name="Labutti K."/>
            <person name="Pangilinan J."/>
            <person name="Ruiz-Duenas F.J."/>
            <person name="Barrasa J.M."/>
            <person name="Sanchez-Garcia M."/>
            <person name="Camarero S."/>
            <person name="Miyauchi S."/>
            <person name="Serrano A."/>
            <person name="Linde D."/>
            <person name="Babiker R."/>
            <person name="Drula E."/>
            <person name="Ayuso-Fernandez I."/>
            <person name="Pacheco R."/>
            <person name="Padilla G."/>
            <person name="Ferreira P."/>
            <person name="Barriuso J."/>
            <person name="Kellner H."/>
            <person name="Castanera R."/>
            <person name="Alfaro M."/>
            <person name="Ramirez L."/>
            <person name="Pisabarro A.G."/>
            <person name="Kuo A."/>
            <person name="Tritt A."/>
            <person name="Lipzen A."/>
            <person name="He G."/>
            <person name="Yan M."/>
            <person name="Ng V."/>
            <person name="Cullen D."/>
            <person name="Martin F."/>
            <person name="Rosso M.-N."/>
            <person name="Henrissat B."/>
            <person name="Hibbett D."/>
            <person name="Martinez A.T."/>
            <person name="Grigoriev I.V."/>
        </authorList>
    </citation>
    <scope>NUCLEOTIDE SEQUENCE</scope>
    <source>
        <strain evidence="2">AH 40177</strain>
    </source>
</reference>
<feature type="signal peptide" evidence="1">
    <location>
        <begin position="1"/>
        <end position="24"/>
    </location>
</feature>
<feature type="chain" id="PRO_5040421026" evidence="1">
    <location>
        <begin position="25"/>
        <end position="235"/>
    </location>
</feature>
<keyword evidence="1" id="KW-0732">Signal</keyword>
<name>A0A9P5PBG1_9AGAR</name>
<comment type="caution">
    <text evidence="2">The sequence shown here is derived from an EMBL/GenBank/DDBJ whole genome shotgun (WGS) entry which is preliminary data.</text>
</comment>
<evidence type="ECO:0000313" key="2">
    <source>
        <dbReference type="EMBL" id="KAF9060251.1"/>
    </source>
</evidence>
<sequence length="235" mass="26710">MLRSTSSHWLVFALLTLLNSPACAMPTLERRDTKYTVQTLDIYGCLVKYSTSEALEHIKRSIIAMGEGIGDTGPKDIVLDPRVENLVDEPLVEFDNSTMLYYMVDGGVFCRGSDDRKCYGSVVTSPAMNITFGSLIVGWGLQILEEVQQPLPPLPSEARYKKIVQVLQDQEYLAFLTDFKKITQWVLSTGANHRINHRPEARQYLNRDSASLVLKRAIDILDAEHFHRIRIHDRQ</sequence>
<protein>
    <submittedName>
        <fullName evidence="2">Uncharacterized protein</fullName>
    </submittedName>
</protein>